<evidence type="ECO:0000256" key="3">
    <source>
        <dbReference type="ARBA" id="ARBA00022448"/>
    </source>
</evidence>
<gene>
    <name evidence="5" type="ORF">GT019_07865</name>
</gene>
<dbReference type="PANTHER" id="PTHR43649:SF31">
    <property type="entry name" value="SN-GLYCEROL-3-PHOSPHATE-BINDING PERIPLASMIC PROTEIN UGPB"/>
    <property type="match status" value="1"/>
</dbReference>
<accession>A0ABW9XME6</accession>
<dbReference type="Pfam" id="PF01547">
    <property type="entry name" value="SBP_bac_1"/>
    <property type="match status" value="1"/>
</dbReference>
<evidence type="ECO:0000256" key="2">
    <source>
        <dbReference type="ARBA" id="ARBA00008520"/>
    </source>
</evidence>
<proteinExistence type="inferred from homology"/>
<comment type="similarity">
    <text evidence="2">Belongs to the bacterial solute-binding protein 1 family.</text>
</comment>
<evidence type="ECO:0000256" key="1">
    <source>
        <dbReference type="ARBA" id="ARBA00004196"/>
    </source>
</evidence>
<dbReference type="RefSeq" id="WP_161742572.1">
    <property type="nucleotide sequence ID" value="NZ_JAAAMV010000003.1"/>
</dbReference>
<dbReference type="InterPro" id="IPR050490">
    <property type="entry name" value="Bact_solute-bd_prot1"/>
</dbReference>
<evidence type="ECO:0000313" key="5">
    <source>
        <dbReference type="EMBL" id="NBD23784.1"/>
    </source>
</evidence>
<comment type="caution">
    <text evidence="5">The sequence shown here is derived from an EMBL/GenBank/DDBJ whole genome shotgun (WGS) entry which is preliminary data.</text>
</comment>
<keyword evidence="6" id="KW-1185">Reference proteome</keyword>
<dbReference type="EMBL" id="JAAAMV010000003">
    <property type="protein sequence ID" value="NBD23784.1"/>
    <property type="molecule type" value="Genomic_DNA"/>
</dbReference>
<organism evidence="5 6">
    <name type="scientific">Paenibacillus glycinis</name>
    <dbReference type="NCBI Taxonomy" id="2697035"/>
    <lineage>
        <taxon>Bacteria</taxon>
        <taxon>Bacillati</taxon>
        <taxon>Bacillota</taxon>
        <taxon>Bacilli</taxon>
        <taxon>Bacillales</taxon>
        <taxon>Paenibacillaceae</taxon>
        <taxon>Paenibacillus</taxon>
    </lineage>
</organism>
<protein>
    <submittedName>
        <fullName evidence="5">Extracellular solute-binding protein</fullName>
    </submittedName>
</protein>
<keyword evidence="3" id="KW-0813">Transport</keyword>
<sequence length="455" mass="50291">MMGFGRFDVRANGIRFMLLPFFGLLLGACSTGTDSAGAGPERIVIGVPNNGYYTSTFGDYLSVAYPDLQVELVEMDPDYKKPLTLKQYEQKLEQEKPDLLLGYDIRYKQLAADGLLQDLAPRMADSGMKEDDFYAGMIDKMKRNGGGNLYAVAPTFQASVLYYNADLFRKYKVALPRDGMTIMDVMKLAGDFGKAGSNRDGIVGYHQPFSSMPHSLLFSLSTPEGLRPYNFQTGKVTMDTPAWRNIISTVIGLYKSGTFLMQDVKGETKDGEVWYGPDDVTEADLFKKGKSAMTIGGYNGMSASYNGMSDLPFETGMVTPPVSSVDSRSEYLGVYNYMAIPTGAEHGDTAWEMIRFMLSDYVAKVRSGLQEDLSTRKSYMNYDQNPLLPKLYDILPSVDQSYSMEGYDAKFTGLFDELEDREITAAVNGEKSADASIAAIQKEGQALMDAAKPKK</sequence>
<keyword evidence="4" id="KW-0732">Signal</keyword>
<reference evidence="5 6" key="1">
    <citation type="submission" date="2020-01" db="EMBL/GenBank/DDBJ databases">
        <title>Paenibacillus soybeanensis sp. nov. isolated from the nodules of soybean (Glycine max(L.) Merr).</title>
        <authorList>
            <person name="Wang H."/>
        </authorList>
    </citation>
    <scope>NUCLEOTIDE SEQUENCE [LARGE SCALE GENOMIC DNA]</scope>
    <source>
        <strain evidence="5 6">T1</strain>
    </source>
</reference>
<dbReference type="Proteomes" id="UP000665561">
    <property type="component" value="Unassembled WGS sequence"/>
</dbReference>
<name>A0ABW9XME6_9BACL</name>
<dbReference type="InterPro" id="IPR006059">
    <property type="entry name" value="SBP"/>
</dbReference>
<dbReference type="Gene3D" id="3.40.190.10">
    <property type="entry name" value="Periplasmic binding protein-like II"/>
    <property type="match status" value="1"/>
</dbReference>
<dbReference type="SUPFAM" id="SSF53850">
    <property type="entry name" value="Periplasmic binding protein-like II"/>
    <property type="match status" value="1"/>
</dbReference>
<evidence type="ECO:0000313" key="6">
    <source>
        <dbReference type="Proteomes" id="UP000665561"/>
    </source>
</evidence>
<comment type="subcellular location">
    <subcellularLocation>
        <location evidence="1">Cell envelope</location>
    </subcellularLocation>
</comment>
<dbReference type="PROSITE" id="PS51257">
    <property type="entry name" value="PROKAR_LIPOPROTEIN"/>
    <property type="match status" value="1"/>
</dbReference>
<dbReference type="PANTHER" id="PTHR43649">
    <property type="entry name" value="ARABINOSE-BINDING PROTEIN-RELATED"/>
    <property type="match status" value="1"/>
</dbReference>
<evidence type="ECO:0000256" key="4">
    <source>
        <dbReference type="ARBA" id="ARBA00022729"/>
    </source>
</evidence>